<feature type="domain" description="Dehydrogenase E1 component" evidence="6">
    <location>
        <begin position="57"/>
        <end position="338"/>
    </location>
</feature>
<evidence type="ECO:0000313" key="8">
    <source>
        <dbReference type="Proteomes" id="UP000002219"/>
    </source>
</evidence>
<dbReference type="GO" id="GO:0009083">
    <property type="term" value="P:branched-chain amino acid catabolic process"/>
    <property type="evidence" value="ECO:0007669"/>
    <property type="project" value="TreeGrafter"/>
</dbReference>
<gene>
    <name evidence="7" type="ordered locus">Ndas_3243</name>
</gene>
<dbReference type="Pfam" id="PF00676">
    <property type="entry name" value="E1_dh"/>
    <property type="match status" value="1"/>
</dbReference>
<evidence type="ECO:0000256" key="2">
    <source>
        <dbReference type="ARBA" id="ARBA00023002"/>
    </source>
</evidence>
<dbReference type="GO" id="GO:0000287">
    <property type="term" value="F:magnesium ion binding"/>
    <property type="evidence" value="ECO:0007669"/>
    <property type="project" value="UniProtKB-ARBA"/>
</dbReference>
<keyword evidence="8" id="KW-1185">Reference proteome</keyword>
<comment type="cofactor">
    <cofactor evidence="1 4">
        <name>thiamine diphosphate</name>
        <dbReference type="ChEBI" id="CHEBI:58937"/>
    </cofactor>
</comment>
<dbReference type="KEGG" id="nda:Ndas_3243"/>
<dbReference type="InterPro" id="IPR050771">
    <property type="entry name" value="Alpha-ketoacid_DH_E1_comp"/>
</dbReference>
<evidence type="ECO:0000313" key="7">
    <source>
        <dbReference type="EMBL" id="ADH68649.1"/>
    </source>
</evidence>
<evidence type="ECO:0000256" key="3">
    <source>
        <dbReference type="ARBA" id="ARBA00023052"/>
    </source>
</evidence>
<dbReference type="EC" id="1.2.4.4" evidence="4"/>
<comment type="catalytic activity">
    <reaction evidence="4">
        <text>N(6)-[(R)-lipoyl]-L-lysyl-[protein] + 3-methyl-2-oxobutanoate + H(+) = N(6)-[(R)-S(8)-2-methylpropanoyldihydrolipoyl]-L-lysyl-[protein] + CO2</text>
        <dbReference type="Rhea" id="RHEA:13457"/>
        <dbReference type="Rhea" id="RHEA-COMP:10474"/>
        <dbReference type="Rhea" id="RHEA-COMP:10497"/>
        <dbReference type="ChEBI" id="CHEBI:11851"/>
        <dbReference type="ChEBI" id="CHEBI:15378"/>
        <dbReference type="ChEBI" id="CHEBI:16526"/>
        <dbReference type="ChEBI" id="CHEBI:83099"/>
        <dbReference type="ChEBI" id="CHEBI:83142"/>
        <dbReference type="EC" id="1.2.4.4"/>
    </reaction>
</comment>
<evidence type="ECO:0000259" key="6">
    <source>
        <dbReference type="Pfam" id="PF00676"/>
    </source>
</evidence>
<dbReference type="HOGENOM" id="CLU_029393_1_0_11"/>
<dbReference type="PANTHER" id="PTHR43380">
    <property type="entry name" value="2-OXOISOVALERATE DEHYDROGENASE SUBUNIT ALPHA, MITOCHONDRIAL"/>
    <property type="match status" value="1"/>
</dbReference>
<proteinExistence type="inferred from homology"/>
<dbReference type="eggNOG" id="COG1071">
    <property type="taxonomic scope" value="Bacteria"/>
</dbReference>
<dbReference type="SUPFAM" id="SSF52518">
    <property type="entry name" value="Thiamin diphosphate-binding fold (THDP-binding)"/>
    <property type="match status" value="1"/>
</dbReference>
<comment type="function">
    <text evidence="4">The branched-chain alpha-keto dehydrogenase complex catalyzes the overall conversion of alpha-keto acids to acyl-CoA and CO(2). It contains multiple copies of three enzymatic components: branched-chain alpha-keto acid decarboxylase (E1), lipoamide acyltransferase (E2) and lipoamide dehydrogenase (E3).</text>
</comment>
<dbReference type="Gene3D" id="3.40.50.970">
    <property type="match status" value="1"/>
</dbReference>
<feature type="compositionally biased region" description="Pro residues" evidence="5">
    <location>
        <begin position="1"/>
        <end position="10"/>
    </location>
</feature>
<sequence>MPASRPPSPQDPLRARPGAAAPDGGAVRPDPAPHESADRGAITVGHLPPDLTRALYRHMRTARDLDTEAIALQRQGVFPAYVSVRGQEAAQVASASALDPARDFVFPTYREMASALAYGVEMVGYMATHRALWHGGLYDVAASRFGAVNAVVGGPVPHAVGWAVGERLRGDDGVALAYFGDGASSEGDVHEAMNFAGVFGAPVVFFCQNNQWALSVPNHRQVAGGSVSARAEGYGMPGVLVDGNDAGAVHEATAEAVARARRGEGPTLIEALTYRVEPHSTSDDPGRYRDDAEAQRWRERDPVTLLREALLAAGHADEGELARVDAEARREAERIRDGVATAPEPDGSELFTHVFRETTEELTRQRRTWQEEVEL</sequence>
<name>D7B2V9_NOCDD</name>
<accession>D7B2V9</accession>
<dbReference type="STRING" id="446468.Ndas_3243"/>
<keyword evidence="2 4" id="KW-0560">Oxidoreductase</keyword>
<reference evidence="7 8" key="1">
    <citation type="journal article" date="2010" name="Stand. Genomic Sci.">
        <title>Complete genome sequence of Nocardiopsis dassonvillei type strain (IMRU 509).</title>
        <authorList>
            <person name="Sun H."/>
            <person name="Lapidus A."/>
            <person name="Nolan M."/>
            <person name="Lucas S."/>
            <person name="Del Rio T.G."/>
            <person name="Tice H."/>
            <person name="Cheng J.F."/>
            <person name="Tapia R."/>
            <person name="Han C."/>
            <person name="Goodwin L."/>
            <person name="Pitluck S."/>
            <person name="Pagani I."/>
            <person name="Ivanova N."/>
            <person name="Mavromatis K."/>
            <person name="Mikhailova N."/>
            <person name="Pati A."/>
            <person name="Chen A."/>
            <person name="Palaniappan K."/>
            <person name="Land M."/>
            <person name="Hauser L."/>
            <person name="Chang Y.J."/>
            <person name="Jeffries C.D."/>
            <person name="Djao O.D."/>
            <person name="Rohde M."/>
            <person name="Sikorski J."/>
            <person name="Goker M."/>
            <person name="Woyke T."/>
            <person name="Bristow J."/>
            <person name="Eisen J.A."/>
            <person name="Markowitz V."/>
            <person name="Hugenholtz P."/>
            <person name="Kyrpides N.C."/>
            <person name="Klenk H.P."/>
        </authorList>
    </citation>
    <scope>NUCLEOTIDE SEQUENCE [LARGE SCALE GENOMIC DNA]</scope>
    <source>
        <strain evidence="8">ATCC 23218 / DSM 43111 / CIP 107115 / JCM 7437 / KCTC 9190 / NBRC 14626 / NCTC 10488 / NRRL B-5397 / IMRU 509</strain>
    </source>
</reference>
<evidence type="ECO:0000256" key="1">
    <source>
        <dbReference type="ARBA" id="ARBA00001964"/>
    </source>
</evidence>
<organism evidence="7 8">
    <name type="scientific">Nocardiopsis dassonvillei (strain ATCC 23218 / DSM 43111 / CIP 107115 / JCM 7437 / KCTC 9190 / NBRC 14626 / NCTC 10488 / NRRL B-5397 / IMRU 509)</name>
    <name type="common">Actinomadura dassonvillei</name>
    <dbReference type="NCBI Taxonomy" id="446468"/>
    <lineage>
        <taxon>Bacteria</taxon>
        <taxon>Bacillati</taxon>
        <taxon>Actinomycetota</taxon>
        <taxon>Actinomycetes</taxon>
        <taxon>Streptosporangiales</taxon>
        <taxon>Nocardiopsidaceae</taxon>
        <taxon>Nocardiopsis</taxon>
    </lineage>
</organism>
<dbReference type="EMBL" id="CP002040">
    <property type="protein sequence ID" value="ADH68649.1"/>
    <property type="molecule type" value="Genomic_DNA"/>
</dbReference>
<dbReference type="CDD" id="cd02000">
    <property type="entry name" value="TPP_E1_PDC_ADC_BCADC"/>
    <property type="match status" value="1"/>
</dbReference>
<protein>
    <recommendedName>
        <fullName evidence="4">2-oxoisovalerate dehydrogenase subunit alpha</fullName>
        <ecNumber evidence="4">1.2.4.4</ecNumber>
    </recommendedName>
    <alternativeName>
        <fullName evidence="4">Branched-chain alpha-keto acid dehydrogenase E1 component alpha chain</fullName>
    </alternativeName>
</protein>
<dbReference type="GO" id="GO:0003863">
    <property type="term" value="F:branched-chain 2-oxo acid dehydrogenase activity"/>
    <property type="evidence" value="ECO:0007669"/>
    <property type="project" value="UniProtKB-EC"/>
</dbReference>
<dbReference type="PANTHER" id="PTHR43380:SF1">
    <property type="entry name" value="2-OXOISOVALERATE DEHYDROGENASE SUBUNIT ALPHA, MITOCHONDRIAL"/>
    <property type="match status" value="1"/>
</dbReference>
<dbReference type="InterPro" id="IPR029061">
    <property type="entry name" value="THDP-binding"/>
</dbReference>
<feature type="compositionally biased region" description="Low complexity" evidence="5">
    <location>
        <begin position="11"/>
        <end position="29"/>
    </location>
</feature>
<evidence type="ECO:0000256" key="5">
    <source>
        <dbReference type="SAM" id="MobiDB-lite"/>
    </source>
</evidence>
<feature type="region of interest" description="Disordered" evidence="5">
    <location>
        <begin position="1"/>
        <end position="44"/>
    </location>
</feature>
<dbReference type="Proteomes" id="UP000002219">
    <property type="component" value="Chromosome 1"/>
</dbReference>
<comment type="similarity">
    <text evidence="4">Belongs to the BCKDHA family.</text>
</comment>
<dbReference type="InterPro" id="IPR001017">
    <property type="entry name" value="DH_E1"/>
</dbReference>
<evidence type="ECO:0000256" key="4">
    <source>
        <dbReference type="RuleBase" id="RU365014"/>
    </source>
</evidence>
<dbReference type="AlphaFoldDB" id="D7B2V9"/>
<keyword evidence="3 4" id="KW-0786">Thiamine pyrophosphate</keyword>